<evidence type="ECO:0000256" key="5">
    <source>
        <dbReference type="ARBA" id="ARBA00022741"/>
    </source>
</evidence>
<feature type="binding site" evidence="12">
    <location>
        <position position="105"/>
    </location>
    <ligand>
        <name>[4Fe-4S] cluster</name>
        <dbReference type="ChEBI" id="CHEBI:49883"/>
        <label>1</label>
        <note>4Fe-4S-S-AdoMet</note>
    </ligand>
</feature>
<keyword evidence="9 12" id="KW-0501">Molybdenum cofactor biosynthesis</keyword>
<dbReference type="InterPro" id="IPR050105">
    <property type="entry name" value="MoCo_biosynth_MoaA/MoaC"/>
</dbReference>
<dbReference type="CDD" id="cd01335">
    <property type="entry name" value="Radical_SAM"/>
    <property type="match status" value="1"/>
</dbReference>
<dbReference type="EC" id="4.1.99.22" evidence="1 12"/>
<feature type="binding site" evidence="12">
    <location>
        <position position="277"/>
    </location>
    <ligand>
        <name>S-adenosyl-L-methionine</name>
        <dbReference type="ChEBI" id="CHEBI:59789"/>
    </ligand>
</feature>
<keyword evidence="6 12" id="KW-0408">Iron</keyword>
<dbReference type="InterPro" id="IPR010505">
    <property type="entry name" value="MoaA_twitch"/>
</dbReference>
<evidence type="ECO:0000256" key="13">
    <source>
        <dbReference type="SAM" id="MobiDB-lite"/>
    </source>
</evidence>
<feature type="binding site" evidence="12">
    <location>
        <begin position="343"/>
        <end position="345"/>
    </location>
    <ligand>
        <name>GTP</name>
        <dbReference type="ChEBI" id="CHEBI:37565"/>
    </ligand>
</feature>
<keyword evidence="16" id="KW-1185">Reference proteome</keyword>
<comment type="function">
    <text evidence="12">Catalyzes the cyclization of GTP to (8S)-3',8-cyclo-7,8-dihydroguanosine 5'-triphosphate.</text>
</comment>
<evidence type="ECO:0000313" key="15">
    <source>
        <dbReference type="EMBL" id="AFZ66250.1"/>
    </source>
</evidence>
<dbReference type="PANTHER" id="PTHR22960:SF0">
    <property type="entry name" value="MOLYBDENUM COFACTOR BIOSYNTHESIS PROTEIN 1"/>
    <property type="match status" value="1"/>
</dbReference>
<comment type="similarity">
    <text evidence="12">Belongs to the radical SAM superfamily. MoaA family.</text>
</comment>
<dbReference type="PROSITE" id="PS01305">
    <property type="entry name" value="MOAA_NIFB_PQQE"/>
    <property type="match status" value="1"/>
</dbReference>
<feature type="binding site" evidence="12">
    <location>
        <position position="152"/>
    </location>
    <ligand>
        <name>GTP</name>
        <dbReference type="ChEBI" id="CHEBI:37565"/>
    </ligand>
</feature>
<evidence type="ECO:0000256" key="7">
    <source>
        <dbReference type="ARBA" id="ARBA00023014"/>
    </source>
</evidence>
<feature type="binding site" evidence="12">
    <location>
        <position position="156"/>
    </location>
    <ligand>
        <name>S-adenosyl-L-methionine</name>
        <dbReference type="ChEBI" id="CHEBI:59789"/>
    </ligand>
</feature>
<keyword evidence="2 12" id="KW-0004">4Fe-4S</keyword>
<dbReference type="Gene3D" id="3.20.20.70">
    <property type="entry name" value="Aldolase class I"/>
    <property type="match status" value="1"/>
</dbReference>
<dbReference type="HAMAP" id="MF_01225_B">
    <property type="entry name" value="MoaA_B"/>
    <property type="match status" value="1"/>
</dbReference>
<feature type="binding site" evidence="12">
    <location>
        <position position="112"/>
    </location>
    <ligand>
        <name>[4Fe-4S] cluster</name>
        <dbReference type="ChEBI" id="CHEBI:49883"/>
        <label>1</label>
        <note>4Fe-4S-S-AdoMet</note>
    </ligand>
</feature>
<dbReference type="SFLD" id="SFLDG01067">
    <property type="entry name" value="SPASM/twitch_domain_containing"/>
    <property type="match status" value="1"/>
</dbReference>
<dbReference type="HOGENOM" id="CLU_009273_0_1_0"/>
<feature type="binding site" evidence="12">
    <location>
        <position position="98"/>
    </location>
    <ligand>
        <name>GTP</name>
        <dbReference type="ChEBI" id="CHEBI:37565"/>
    </ligand>
</feature>
<dbReference type="eggNOG" id="COG2896">
    <property type="taxonomic scope" value="Bacteria"/>
</dbReference>
<feature type="binding site" evidence="12">
    <location>
        <position position="338"/>
    </location>
    <ligand>
        <name>[4Fe-4S] cluster</name>
        <dbReference type="ChEBI" id="CHEBI:49883"/>
        <label>2</label>
        <note>4Fe-4S-substrate</note>
    </ligand>
</feature>
<feature type="region of interest" description="Disordered" evidence="13">
    <location>
        <begin position="392"/>
        <end position="412"/>
    </location>
</feature>
<evidence type="ECO:0000256" key="12">
    <source>
        <dbReference type="HAMAP-Rule" id="MF_01225"/>
    </source>
</evidence>
<keyword evidence="3 12" id="KW-0949">S-adenosyl-L-methionine</keyword>
<dbReference type="EMBL" id="CP003382">
    <property type="protein sequence ID" value="AFZ66250.1"/>
    <property type="molecule type" value="Genomic_DNA"/>
</dbReference>
<feature type="binding site" evidence="12">
    <location>
        <position position="183"/>
    </location>
    <ligand>
        <name>GTP</name>
        <dbReference type="ChEBI" id="CHEBI:37565"/>
    </ligand>
</feature>
<evidence type="ECO:0000256" key="10">
    <source>
        <dbReference type="ARBA" id="ARBA00023239"/>
    </source>
</evidence>
<dbReference type="Pfam" id="PF06463">
    <property type="entry name" value="Mob_synth_C"/>
    <property type="match status" value="1"/>
</dbReference>
<dbReference type="InterPro" id="IPR040064">
    <property type="entry name" value="MoaA-like"/>
</dbReference>
<evidence type="ECO:0000256" key="6">
    <source>
        <dbReference type="ARBA" id="ARBA00023004"/>
    </source>
</evidence>
<dbReference type="GO" id="GO:0061798">
    <property type="term" value="F:GTP 3',8'-cyclase activity"/>
    <property type="evidence" value="ECO:0007669"/>
    <property type="project" value="UniProtKB-UniRule"/>
</dbReference>
<dbReference type="GO" id="GO:1904047">
    <property type="term" value="F:S-adenosyl-L-methionine binding"/>
    <property type="evidence" value="ECO:0007669"/>
    <property type="project" value="UniProtKB-UniRule"/>
</dbReference>
<dbReference type="InterPro" id="IPR007197">
    <property type="entry name" value="rSAM"/>
</dbReference>
<dbReference type="SFLD" id="SFLDS00029">
    <property type="entry name" value="Radical_SAM"/>
    <property type="match status" value="1"/>
</dbReference>
<dbReference type="InterPro" id="IPR058240">
    <property type="entry name" value="rSAM_sf"/>
</dbReference>
<dbReference type="SUPFAM" id="SSF102114">
    <property type="entry name" value="Radical SAM enzymes"/>
    <property type="match status" value="1"/>
</dbReference>
<dbReference type="InterPro" id="IPR000385">
    <property type="entry name" value="MoaA_NifB_PqqE_Fe-S-bd_CS"/>
</dbReference>
<dbReference type="GO" id="GO:0005525">
    <property type="term" value="F:GTP binding"/>
    <property type="evidence" value="ECO:0007669"/>
    <property type="project" value="UniProtKB-UniRule"/>
</dbReference>
<dbReference type="AlphaFoldDB" id="K9ZZQ7"/>
<evidence type="ECO:0000256" key="9">
    <source>
        <dbReference type="ARBA" id="ARBA00023150"/>
    </source>
</evidence>
<name>K9ZZQ7_DEIPD</name>
<protein>
    <recommendedName>
        <fullName evidence="1 12">GTP 3',8-cyclase</fullName>
        <ecNumber evidence="1 12">4.1.99.22</ecNumber>
    </recommendedName>
    <alternativeName>
        <fullName evidence="12">Molybdenum cofactor biosynthesis protein A</fullName>
    </alternativeName>
</protein>
<evidence type="ECO:0000256" key="2">
    <source>
        <dbReference type="ARBA" id="ARBA00022485"/>
    </source>
</evidence>
<comment type="cofactor">
    <cofactor evidence="12">
        <name>[4Fe-4S] cluster</name>
        <dbReference type="ChEBI" id="CHEBI:49883"/>
    </cofactor>
    <text evidence="12">Binds 2 [4Fe-4S] clusters. Binds 1 [4Fe-4S] cluster coordinated with 3 cysteines and an exchangeable S-adenosyl-L-methionine and 1 [4Fe-4S] cluster coordinated with 3 cysteines and the GTP-derived substrate.</text>
</comment>
<feature type="binding site" evidence="12">
    <location>
        <position position="355"/>
    </location>
    <ligand>
        <name>[4Fe-4S] cluster</name>
        <dbReference type="ChEBI" id="CHEBI:49883"/>
        <label>2</label>
        <note>4Fe-4S-substrate</note>
    </ligand>
</feature>
<comment type="subunit">
    <text evidence="12">Monomer and homodimer.</text>
</comment>
<feature type="binding site" evidence="12">
    <location>
        <position position="341"/>
    </location>
    <ligand>
        <name>[4Fe-4S] cluster</name>
        <dbReference type="ChEBI" id="CHEBI:49883"/>
        <label>2</label>
        <note>4Fe-4S-substrate</note>
    </ligand>
</feature>
<keyword evidence="4 12" id="KW-0479">Metal-binding</keyword>
<feature type="compositionally biased region" description="Low complexity" evidence="13">
    <location>
        <begin position="9"/>
        <end position="20"/>
    </location>
</feature>
<dbReference type="PROSITE" id="PS51918">
    <property type="entry name" value="RADICAL_SAM"/>
    <property type="match status" value="1"/>
</dbReference>
<evidence type="ECO:0000256" key="11">
    <source>
        <dbReference type="ARBA" id="ARBA00048697"/>
    </source>
</evidence>
<evidence type="ECO:0000259" key="14">
    <source>
        <dbReference type="PROSITE" id="PS51918"/>
    </source>
</evidence>
<feature type="region of interest" description="Disordered" evidence="13">
    <location>
        <begin position="1"/>
        <end position="21"/>
    </location>
</feature>
<dbReference type="SFLD" id="SFLDG01383">
    <property type="entry name" value="cyclic_pyranopterin_phosphate"/>
    <property type="match status" value="1"/>
</dbReference>
<dbReference type="Proteomes" id="UP000010467">
    <property type="component" value="Chromosome"/>
</dbReference>
<feature type="domain" description="Radical SAM core" evidence="14">
    <location>
        <begin position="89"/>
        <end position="307"/>
    </location>
</feature>
<dbReference type="GO" id="GO:0061799">
    <property type="term" value="F:cyclic pyranopterin monophosphate synthase activity"/>
    <property type="evidence" value="ECO:0007669"/>
    <property type="project" value="TreeGrafter"/>
</dbReference>
<feature type="binding site" evidence="12">
    <location>
        <position position="244"/>
    </location>
    <ligand>
        <name>GTP</name>
        <dbReference type="ChEBI" id="CHEBI:37565"/>
    </ligand>
</feature>
<dbReference type="SFLD" id="SFLDG01386">
    <property type="entry name" value="main_SPASM_domain-containing"/>
    <property type="match status" value="1"/>
</dbReference>
<dbReference type="PANTHER" id="PTHR22960">
    <property type="entry name" value="MOLYBDOPTERIN COFACTOR SYNTHESIS PROTEIN A"/>
    <property type="match status" value="1"/>
</dbReference>
<keyword evidence="10 12" id="KW-0456">Lyase</keyword>
<keyword evidence="8 12" id="KW-0342">GTP-binding</keyword>
<dbReference type="CDD" id="cd21117">
    <property type="entry name" value="Twitch_MoaA"/>
    <property type="match status" value="1"/>
</dbReference>
<sequence>MLAARTERGTSGSPATPSSSLCCPIRLDAPAASSTPAPLPAMPAVFGSRRPPGALTGCESPHALTNARQVASSSPAEGYNGRVPLLLDALSRPLRDLRISVTDRCNLRCTYCMPAEVFGPDYAFLPRAELLTFEEIETLARVFVRAGVRKLRLTGGEPLLRRDLPELIARLAGIPEVEDVALTTNGLLLARLAPALRAAGLRRVTVSLDALDSVVFGRMNGLNVLVERVLEGIEAAAQAGLGVKINTVVQRGVNDDQLRALWEYFRDRHVLRFIEFMDVGNHNGWSTEHVVPSGEVLARLGGDFTAADPNYRGEVASRYVDGQGREVGLISSVTAPFCGDCSRARLSAQGVLYTCLFASGGTDLRAPLREGAGEDQLYALLEEVWRGRTDRYSEERTEATPRTKVEMSHIGG</sequence>
<evidence type="ECO:0000313" key="16">
    <source>
        <dbReference type="Proteomes" id="UP000010467"/>
    </source>
</evidence>
<dbReference type="GO" id="GO:0051539">
    <property type="term" value="F:4 iron, 4 sulfur cluster binding"/>
    <property type="evidence" value="ECO:0007669"/>
    <property type="project" value="UniProtKB-UniRule"/>
</dbReference>
<feature type="binding site" evidence="12">
    <location>
        <position position="207"/>
    </location>
    <ligand>
        <name>S-adenosyl-L-methionine</name>
        <dbReference type="ChEBI" id="CHEBI:59789"/>
    </ligand>
</feature>
<dbReference type="NCBIfam" id="TIGR02666">
    <property type="entry name" value="moaA"/>
    <property type="match status" value="1"/>
</dbReference>
<feature type="binding site" evidence="12">
    <location>
        <position position="111"/>
    </location>
    <ligand>
        <name>S-adenosyl-L-methionine</name>
        <dbReference type="ChEBI" id="CHEBI:59789"/>
    </ligand>
</feature>
<dbReference type="InterPro" id="IPR006638">
    <property type="entry name" value="Elp3/MiaA/NifB-like_rSAM"/>
</dbReference>
<dbReference type="SMART" id="SM00729">
    <property type="entry name" value="Elp3"/>
    <property type="match status" value="1"/>
</dbReference>
<accession>K9ZZQ7</accession>
<feature type="binding site" evidence="12">
    <location>
        <position position="109"/>
    </location>
    <ligand>
        <name>[4Fe-4S] cluster</name>
        <dbReference type="ChEBI" id="CHEBI:49883"/>
        <label>1</label>
        <note>4Fe-4S-S-AdoMet</note>
    </ligand>
</feature>
<dbReference type="STRING" id="937777.Deipe_0663"/>
<comment type="pathway">
    <text evidence="12">Cofactor biosynthesis; molybdopterin biosynthesis.</text>
</comment>
<dbReference type="InterPro" id="IPR013785">
    <property type="entry name" value="Aldolase_TIM"/>
</dbReference>
<evidence type="ECO:0000256" key="1">
    <source>
        <dbReference type="ARBA" id="ARBA00012167"/>
    </source>
</evidence>
<comment type="catalytic activity">
    <reaction evidence="11 12">
        <text>GTP + AH2 + S-adenosyl-L-methionine = (8S)-3',8-cyclo-7,8-dihydroguanosine 5'-triphosphate + 5'-deoxyadenosine + L-methionine + A + H(+)</text>
        <dbReference type="Rhea" id="RHEA:49576"/>
        <dbReference type="ChEBI" id="CHEBI:13193"/>
        <dbReference type="ChEBI" id="CHEBI:15378"/>
        <dbReference type="ChEBI" id="CHEBI:17319"/>
        <dbReference type="ChEBI" id="CHEBI:17499"/>
        <dbReference type="ChEBI" id="CHEBI:37565"/>
        <dbReference type="ChEBI" id="CHEBI:57844"/>
        <dbReference type="ChEBI" id="CHEBI:59789"/>
        <dbReference type="ChEBI" id="CHEBI:131766"/>
        <dbReference type="EC" id="4.1.99.22"/>
    </reaction>
</comment>
<organism evidence="15 16">
    <name type="scientific">Deinococcus peraridilitoris (strain DSM 19664 / LMG 22246 / CIP 109416 / KR-200)</name>
    <dbReference type="NCBI Taxonomy" id="937777"/>
    <lineage>
        <taxon>Bacteria</taxon>
        <taxon>Thermotogati</taxon>
        <taxon>Deinococcota</taxon>
        <taxon>Deinococci</taxon>
        <taxon>Deinococcales</taxon>
        <taxon>Deinococcaceae</taxon>
        <taxon>Deinococcus</taxon>
    </lineage>
</organism>
<dbReference type="Pfam" id="PF04055">
    <property type="entry name" value="Radical_SAM"/>
    <property type="match status" value="1"/>
</dbReference>
<evidence type="ECO:0000256" key="3">
    <source>
        <dbReference type="ARBA" id="ARBA00022691"/>
    </source>
</evidence>
<keyword evidence="5 12" id="KW-0547">Nucleotide-binding</keyword>
<reference evidence="16" key="1">
    <citation type="submission" date="2012-03" db="EMBL/GenBank/DDBJ databases">
        <title>Complete sequence of chromosome of Deinococcus peraridilitoris DSM 19664.</title>
        <authorList>
            <person name="Lucas S."/>
            <person name="Copeland A."/>
            <person name="Lapidus A."/>
            <person name="Glavina del Rio T."/>
            <person name="Dalin E."/>
            <person name="Tice H."/>
            <person name="Bruce D."/>
            <person name="Goodwin L."/>
            <person name="Pitluck S."/>
            <person name="Peters L."/>
            <person name="Mikhailova N."/>
            <person name="Lu M."/>
            <person name="Kyrpides N."/>
            <person name="Mavromatis K."/>
            <person name="Ivanova N."/>
            <person name="Brettin T."/>
            <person name="Detter J.C."/>
            <person name="Han C."/>
            <person name="Larimer F."/>
            <person name="Land M."/>
            <person name="Hauser L."/>
            <person name="Markowitz V."/>
            <person name="Cheng J.-F."/>
            <person name="Hugenholtz P."/>
            <person name="Woyke T."/>
            <person name="Wu D."/>
            <person name="Pukall R."/>
            <person name="Steenblock K."/>
            <person name="Brambilla E."/>
            <person name="Klenk H.-P."/>
            <person name="Eisen J.A."/>
        </authorList>
    </citation>
    <scope>NUCLEOTIDE SEQUENCE [LARGE SCALE GENOMIC DNA]</scope>
    <source>
        <strain evidence="16">DSM 19664 / LMG 22246 / CIP 109416 / KR-200</strain>
    </source>
</reference>
<dbReference type="InterPro" id="IPR013483">
    <property type="entry name" value="MoaA"/>
</dbReference>
<dbReference type="UniPathway" id="UPA00344"/>
<dbReference type="GO" id="GO:0046872">
    <property type="term" value="F:metal ion binding"/>
    <property type="evidence" value="ECO:0007669"/>
    <property type="project" value="UniProtKB-KW"/>
</dbReference>
<dbReference type="GO" id="GO:0006777">
    <property type="term" value="P:Mo-molybdopterin cofactor biosynthetic process"/>
    <property type="evidence" value="ECO:0007669"/>
    <property type="project" value="UniProtKB-UniRule"/>
</dbReference>
<evidence type="ECO:0000256" key="8">
    <source>
        <dbReference type="ARBA" id="ARBA00023134"/>
    </source>
</evidence>
<proteinExistence type="inferred from homology"/>
<evidence type="ECO:0000256" key="4">
    <source>
        <dbReference type="ARBA" id="ARBA00022723"/>
    </source>
</evidence>
<dbReference type="PATRIC" id="fig|937777.3.peg.667"/>
<dbReference type="KEGG" id="dpd:Deipe_0663"/>
<gene>
    <name evidence="12" type="primary">moaA</name>
    <name evidence="15" type="ordered locus">Deipe_0663</name>
</gene>
<keyword evidence="7 12" id="KW-0411">Iron-sulfur</keyword>